<keyword evidence="4" id="KW-0812">Transmembrane</keyword>
<dbReference type="SMART" id="SM00831">
    <property type="entry name" value="Cation_ATPase_N"/>
    <property type="match status" value="1"/>
</dbReference>
<keyword evidence="4" id="KW-1133">Transmembrane helix</keyword>
<organism evidence="6 7">
    <name type="scientific">Canna indica</name>
    <name type="common">Indian-shot</name>
    <dbReference type="NCBI Taxonomy" id="4628"/>
    <lineage>
        <taxon>Eukaryota</taxon>
        <taxon>Viridiplantae</taxon>
        <taxon>Streptophyta</taxon>
        <taxon>Embryophyta</taxon>
        <taxon>Tracheophyta</taxon>
        <taxon>Spermatophyta</taxon>
        <taxon>Magnoliopsida</taxon>
        <taxon>Liliopsida</taxon>
        <taxon>Zingiberales</taxon>
        <taxon>Cannaceae</taxon>
        <taxon>Canna</taxon>
    </lineage>
</organism>
<keyword evidence="4" id="KW-0472">Membrane</keyword>
<dbReference type="Gene3D" id="1.20.1110.10">
    <property type="entry name" value="Calcium-transporting ATPase, transmembrane domain"/>
    <property type="match status" value="1"/>
</dbReference>
<dbReference type="Pfam" id="PF00122">
    <property type="entry name" value="E1-E2_ATPase"/>
    <property type="match status" value="1"/>
</dbReference>
<protein>
    <recommendedName>
        <fullName evidence="5">Cation-transporting P-type ATPase N-terminal domain-containing protein</fullName>
    </recommendedName>
</protein>
<reference evidence="6 7" key="1">
    <citation type="submission" date="2023-10" db="EMBL/GenBank/DDBJ databases">
        <title>Chromosome-scale genome assembly provides insights into flower coloration mechanisms of Canna indica.</title>
        <authorList>
            <person name="Li C."/>
        </authorList>
    </citation>
    <scope>NUCLEOTIDE SEQUENCE [LARGE SCALE GENOMIC DNA]</scope>
    <source>
        <tissue evidence="6">Flower</tissue>
    </source>
</reference>
<dbReference type="GO" id="GO:0005886">
    <property type="term" value="C:plasma membrane"/>
    <property type="evidence" value="ECO:0007669"/>
    <property type="project" value="TreeGrafter"/>
</dbReference>
<dbReference type="GO" id="GO:0005388">
    <property type="term" value="F:P-type calcium transporter activity"/>
    <property type="evidence" value="ECO:0007669"/>
    <property type="project" value="TreeGrafter"/>
</dbReference>
<evidence type="ECO:0000256" key="1">
    <source>
        <dbReference type="ARBA" id="ARBA00022842"/>
    </source>
</evidence>
<accession>A0AAQ3KLN9</accession>
<dbReference type="InterPro" id="IPR008250">
    <property type="entry name" value="ATPase_P-typ_transduc_dom_A_sf"/>
</dbReference>
<evidence type="ECO:0000313" key="7">
    <source>
        <dbReference type="Proteomes" id="UP001327560"/>
    </source>
</evidence>
<gene>
    <name evidence="6" type="ORF">Cni_G19659</name>
</gene>
<evidence type="ECO:0000313" key="6">
    <source>
        <dbReference type="EMBL" id="WOL10900.1"/>
    </source>
</evidence>
<name>A0AAQ3KLN9_9LILI</name>
<dbReference type="Proteomes" id="UP001327560">
    <property type="component" value="Chromosome 6"/>
</dbReference>
<dbReference type="SUPFAM" id="SSF81665">
    <property type="entry name" value="Calcium ATPase, transmembrane domain M"/>
    <property type="match status" value="1"/>
</dbReference>
<dbReference type="PANTHER" id="PTHR24093">
    <property type="entry name" value="CATION TRANSPORTING ATPASE"/>
    <property type="match status" value="1"/>
</dbReference>
<dbReference type="PANTHER" id="PTHR24093:SF434">
    <property type="entry name" value="CALCIUM-TRANSPORTING ATPASE 13, PLASMA MEMBRANE-TYPE-RELATED"/>
    <property type="match status" value="1"/>
</dbReference>
<keyword evidence="7" id="KW-1185">Reference proteome</keyword>
<dbReference type="InterPro" id="IPR004014">
    <property type="entry name" value="ATPase_P-typ_cation-transptr_N"/>
</dbReference>
<dbReference type="Pfam" id="PF00690">
    <property type="entry name" value="Cation_ATPase_N"/>
    <property type="match status" value="1"/>
</dbReference>
<keyword evidence="1" id="KW-0460">Magnesium</keyword>
<evidence type="ECO:0000256" key="4">
    <source>
        <dbReference type="SAM" id="Phobius"/>
    </source>
</evidence>
<feature type="region of interest" description="Disordered" evidence="3">
    <location>
        <begin position="29"/>
        <end position="77"/>
    </location>
</feature>
<feature type="transmembrane region" description="Helical" evidence="4">
    <location>
        <begin position="188"/>
        <end position="205"/>
    </location>
</feature>
<dbReference type="SUPFAM" id="SSF81653">
    <property type="entry name" value="Calcium ATPase, transduction domain A"/>
    <property type="match status" value="1"/>
</dbReference>
<dbReference type="EMBL" id="CP136895">
    <property type="protein sequence ID" value="WOL10900.1"/>
    <property type="molecule type" value="Genomic_DNA"/>
</dbReference>
<evidence type="ECO:0000256" key="2">
    <source>
        <dbReference type="SAM" id="Coils"/>
    </source>
</evidence>
<dbReference type="Gene3D" id="2.70.150.10">
    <property type="entry name" value="Calcium-transporting ATPase, cytoplasmic transduction domain A"/>
    <property type="match status" value="1"/>
</dbReference>
<dbReference type="InterPro" id="IPR059000">
    <property type="entry name" value="ATPase_P-type_domA"/>
</dbReference>
<evidence type="ECO:0000259" key="5">
    <source>
        <dbReference type="SMART" id="SM00831"/>
    </source>
</evidence>
<keyword evidence="2" id="KW-0175">Coiled coil</keyword>
<feature type="coiled-coil region" evidence="2">
    <location>
        <begin position="365"/>
        <end position="410"/>
    </location>
</feature>
<proteinExistence type="predicted"/>
<feature type="domain" description="Cation-transporting P-type ATPase N-terminal" evidence="5">
    <location>
        <begin position="99"/>
        <end position="176"/>
    </location>
</feature>
<sequence length="415" mass="46241">MDVQNEDERRASVIITSFSFVRTMLLPSSSAPVDAPPLRHQSGDGVLPLQRSTRTVPFAPSPRSSSPTSLTAADPTSSTSMMVVTNGLKPLVKEWSLDELHHLGGAACLVDKLASDAENGINGSEDDLHARKAAFGSNTYPKAKPKGFFRFVYEVLNDLFIIILLASAVVSLAFGIKEHNIKEGWYEGASILLAIFLVSAVSNFCQTERFEQLSAECNNISVTVVRDGHRQDVSIFDIVVGDVVFLKIGDQVPTNGVFLQGHSLQIDESSMIVFTVLMICHFTGSTKDDNRQPKFNNDTVTASNVMSAIVDIFLDAVTIIRRREAKQRATCKSSRQEASVGCRLGSNSNHYLWDYSGRIELVSQLRIANTQKAELKTKIDKLEKKMDDDRRKMEERMKLEERMEMEMERKKTKEK</sequence>
<dbReference type="InterPro" id="IPR023298">
    <property type="entry name" value="ATPase_P-typ_TM_dom_sf"/>
</dbReference>
<evidence type="ECO:0000256" key="3">
    <source>
        <dbReference type="SAM" id="MobiDB-lite"/>
    </source>
</evidence>
<dbReference type="AlphaFoldDB" id="A0AAQ3KLN9"/>
<feature type="transmembrane region" description="Helical" evidence="4">
    <location>
        <begin position="151"/>
        <end position="176"/>
    </location>
</feature>